<protein>
    <submittedName>
        <fullName evidence="1">Type VI secretion system contractile sheath small subunit</fullName>
    </submittedName>
</protein>
<dbReference type="InterPro" id="IPR008312">
    <property type="entry name" value="T6SS_TssB1"/>
</dbReference>
<name>A0AA41YXV3_9HYPH</name>
<dbReference type="EMBL" id="JAMOIM010000009">
    <property type="protein sequence ID" value="MCW6509315.1"/>
    <property type="molecule type" value="Genomic_DNA"/>
</dbReference>
<keyword evidence="2" id="KW-1185">Reference proteome</keyword>
<dbReference type="PIRSF" id="PIRSF028301">
    <property type="entry name" value="UCP028301"/>
    <property type="match status" value="1"/>
</dbReference>
<sequence length="186" mass="20703">MVSNSGQSFIKRNRPPRVHITYQDPYDADVKVELPFVTGVLADLSGNTPGVEKKDLEERKFLDIDMDNFDARMGESVKPGIAFAVPNKLSDEPGEKLSVQLNFRKMDDFSPAAVARQVPALAKLLEARERLSNLQRFMDGKAQAERELKSLLRDPKLMEALRQLGTSDAAMAEARALAEAKDKEAE</sequence>
<proteinExistence type="predicted"/>
<dbReference type="AlphaFoldDB" id="A0AA41YXV3"/>
<gene>
    <name evidence="1" type="primary">tssB</name>
    <name evidence="1" type="ORF">M8523_14925</name>
</gene>
<dbReference type="PANTHER" id="PTHR35850">
    <property type="entry name" value="CYTOPLASMIC PROTEIN-RELATED"/>
    <property type="match status" value="1"/>
</dbReference>
<accession>A0AA41YXV3</accession>
<dbReference type="Pfam" id="PF05591">
    <property type="entry name" value="T6SS_VipA"/>
    <property type="match status" value="1"/>
</dbReference>
<dbReference type="NCBIfam" id="TIGR03358">
    <property type="entry name" value="VI_chp_5"/>
    <property type="match status" value="1"/>
</dbReference>
<dbReference type="RefSeq" id="WP_282585685.1">
    <property type="nucleotide sequence ID" value="NZ_JAMOIM010000009.1"/>
</dbReference>
<reference evidence="1" key="1">
    <citation type="submission" date="2022-05" db="EMBL/GenBank/DDBJ databases">
        <authorList>
            <person name="Pankratov T."/>
        </authorList>
    </citation>
    <scope>NUCLEOTIDE SEQUENCE</scope>
    <source>
        <strain evidence="1">BP6-180914</strain>
    </source>
</reference>
<comment type="caution">
    <text evidence="1">The sequence shown here is derived from an EMBL/GenBank/DDBJ whole genome shotgun (WGS) entry which is preliminary data.</text>
</comment>
<dbReference type="Proteomes" id="UP001165667">
    <property type="component" value="Unassembled WGS sequence"/>
</dbReference>
<evidence type="ECO:0000313" key="2">
    <source>
        <dbReference type="Proteomes" id="UP001165667"/>
    </source>
</evidence>
<organism evidence="1 2">
    <name type="scientific">Lichenifustis flavocetrariae</name>
    <dbReference type="NCBI Taxonomy" id="2949735"/>
    <lineage>
        <taxon>Bacteria</taxon>
        <taxon>Pseudomonadati</taxon>
        <taxon>Pseudomonadota</taxon>
        <taxon>Alphaproteobacteria</taxon>
        <taxon>Hyphomicrobiales</taxon>
        <taxon>Lichenihabitantaceae</taxon>
        <taxon>Lichenifustis</taxon>
    </lineage>
</organism>
<evidence type="ECO:0000313" key="1">
    <source>
        <dbReference type="EMBL" id="MCW6509315.1"/>
    </source>
</evidence>
<dbReference type="PANTHER" id="PTHR35850:SF1">
    <property type="entry name" value="TYPE VI SECRETION SYSTEM SHEATH PROTEIN TSSB1"/>
    <property type="match status" value="1"/>
</dbReference>